<feature type="region of interest" description="Disordered" evidence="2">
    <location>
        <begin position="70"/>
        <end position="146"/>
    </location>
</feature>
<dbReference type="OrthoDB" id="1919822at2759"/>
<feature type="compositionally biased region" description="Polar residues" evidence="2">
    <location>
        <begin position="257"/>
        <end position="275"/>
    </location>
</feature>
<dbReference type="PROSITE" id="PS50846">
    <property type="entry name" value="HMA_2"/>
    <property type="match status" value="1"/>
</dbReference>
<dbReference type="OMA" id="RYMGGEQ"/>
<dbReference type="Gene3D" id="3.30.70.100">
    <property type="match status" value="1"/>
</dbReference>
<feature type="compositionally biased region" description="Basic and acidic residues" evidence="2">
    <location>
        <begin position="136"/>
        <end position="146"/>
    </location>
</feature>
<dbReference type="Proteomes" id="UP000243459">
    <property type="component" value="Chromosome 7"/>
</dbReference>
<dbReference type="PANTHER" id="PTHR22814:SF320">
    <property type="entry name" value="OS01G0309800 PROTEIN"/>
    <property type="match status" value="1"/>
</dbReference>
<keyword evidence="1" id="KW-0479">Metal-binding</keyword>
<dbReference type="SUPFAM" id="SSF55008">
    <property type="entry name" value="HMA, heavy metal-associated domain"/>
    <property type="match status" value="1"/>
</dbReference>
<name>A0A5P1EBW7_ASPOF</name>
<organism evidence="4 5">
    <name type="scientific">Asparagus officinalis</name>
    <name type="common">Garden asparagus</name>
    <dbReference type="NCBI Taxonomy" id="4686"/>
    <lineage>
        <taxon>Eukaryota</taxon>
        <taxon>Viridiplantae</taxon>
        <taxon>Streptophyta</taxon>
        <taxon>Embryophyta</taxon>
        <taxon>Tracheophyta</taxon>
        <taxon>Spermatophyta</taxon>
        <taxon>Magnoliopsida</taxon>
        <taxon>Liliopsida</taxon>
        <taxon>Asparagales</taxon>
        <taxon>Asparagaceae</taxon>
        <taxon>Asparagoideae</taxon>
        <taxon>Asparagus</taxon>
    </lineage>
</organism>
<evidence type="ECO:0000259" key="3">
    <source>
        <dbReference type="PROSITE" id="PS50846"/>
    </source>
</evidence>
<feature type="region of interest" description="Disordered" evidence="2">
    <location>
        <begin position="240"/>
        <end position="282"/>
    </location>
</feature>
<evidence type="ECO:0000256" key="2">
    <source>
        <dbReference type="SAM" id="MobiDB-lite"/>
    </source>
</evidence>
<reference evidence="5" key="1">
    <citation type="journal article" date="2017" name="Nat. Commun.">
        <title>The asparagus genome sheds light on the origin and evolution of a young Y chromosome.</title>
        <authorList>
            <person name="Harkess A."/>
            <person name="Zhou J."/>
            <person name="Xu C."/>
            <person name="Bowers J.E."/>
            <person name="Van der Hulst R."/>
            <person name="Ayyampalayam S."/>
            <person name="Mercati F."/>
            <person name="Riccardi P."/>
            <person name="McKain M.R."/>
            <person name="Kakrana A."/>
            <person name="Tang H."/>
            <person name="Ray J."/>
            <person name="Groenendijk J."/>
            <person name="Arikit S."/>
            <person name="Mathioni S.M."/>
            <person name="Nakano M."/>
            <person name="Shan H."/>
            <person name="Telgmann-Rauber A."/>
            <person name="Kanno A."/>
            <person name="Yue Z."/>
            <person name="Chen H."/>
            <person name="Li W."/>
            <person name="Chen Y."/>
            <person name="Xu X."/>
            <person name="Zhang Y."/>
            <person name="Luo S."/>
            <person name="Chen H."/>
            <person name="Gao J."/>
            <person name="Mao Z."/>
            <person name="Pires J.C."/>
            <person name="Luo M."/>
            <person name="Kudrna D."/>
            <person name="Wing R.A."/>
            <person name="Meyers B.C."/>
            <person name="Yi K."/>
            <person name="Kong H."/>
            <person name="Lavrijsen P."/>
            <person name="Sunseri F."/>
            <person name="Falavigna A."/>
            <person name="Ye Y."/>
            <person name="Leebens-Mack J.H."/>
            <person name="Chen G."/>
        </authorList>
    </citation>
    <scope>NUCLEOTIDE SEQUENCE [LARGE SCALE GENOMIC DNA]</scope>
    <source>
        <strain evidence="5">cv. DH0086</strain>
    </source>
</reference>
<accession>A0A5P1EBW7</accession>
<dbReference type="CDD" id="cd00371">
    <property type="entry name" value="HMA"/>
    <property type="match status" value="1"/>
</dbReference>
<dbReference type="Pfam" id="PF00403">
    <property type="entry name" value="HMA"/>
    <property type="match status" value="1"/>
</dbReference>
<protein>
    <recommendedName>
        <fullName evidence="3">HMA domain-containing protein</fullName>
    </recommendedName>
</protein>
<dbReference type="InterPro" id="IPR006121">
    <property type="entry name" value="HMA_dom"/>
</dbReference>
<feature type="compositionally biased region" description="Pro residues" evidence="2">
    <location>
        <begin position="105"/>
        <end position="119"/>
    </location>
</feature>
<evidence type="ECO:0000313" key="4">
    <source>
        <dbReference type="EMBL" id="ONK63376.1"/>
    </source>
</evidence>
<dbReference type="PANTHER" id="PTHR22814">
    <property type="entry name" value="COPPER TRANSPORT PROTEIN ATOX1-RELATED"/>
    <property type="match status" value="1"/>
</dbReference>
<dbReference type="InterPro" id="IPR036163">
    <property type="entry name" value="HMA_dom_sf"/>
</dbReference>
<sequence length="282" mass="31658">MAADMEKARVTELHVRMDCNGCVQRIKKAISSIEGVHNVYVDRPQQKLTVVGQAAPETLVQAIKKTRKIATISSHTEPSASDPPPSTEPEAKQDNNPQSSTDAPPVEPTTDPPKEPPPQENSAPDQSSKPSQEDQEASKSEAKDVEQVHMMHHYPHGRVIREHWNDYPPMGHQIGHEAPYYVTHSYNNYRPSPHVTEYGYLRAPAEDVRYRSVEPNGGGYYQNPVDDGYYQNRLDEGYYHNRGGDEYYQNRGGDGYYQNQGSDGNQVSSMFSDENPNACRIA</sequence>
<feature type="domain" description="HMA" evidence="3">
    <location>
        <begin position="8"/>
        <end position="71"/>
    </location>
</feature>
<proteinExistence type="predicted"/>
<evidence type="ECO:0000313" key="5">
    <source>
        <dbReference type="Proteomes" id="UP000243459"/>
    </source>
</evidence>
<dbReference type="EMBL" id="CM007387">
    <property type="protein sequence ID" value="ONK63376.1"/>
    <property type="molecule type" value="Genomic_DNA"/>
</dbReference>
<dbReference type="AlphaFoldDB" id="A0A5P1EBW7"/>
<dbReference type="Gramene" id="ONK63376">
    <property type="protein sequence ID" value="ONK63376"/>
    <property type="gene ID" value="A4U43_C07F14490"/>
</dbReference>
<gene>
    <name evidence="4" type="ORF">A4U43_C07F14490</name>
</gene>
<dbReference type="GO" id="GO:0046872">
    <property type="term" value="F:metal ion binding"/>
    <property type="evidence" value="ECO:0007669"/>
    <property type="project" value="UniProtKB-KW"/>
</dbReference>
<keyword evidence="5" id="KW-1185">Reference proteome</keyword>
<feature type="compositionally biased region" description="Polar residues" evidence="2">
    <location>
        <begin position="120"/>
        <end position="130"/>
    </location>
</feature>
<evidence type="ECO:0000256" key="1">
    <source>
        <dbReference type="ARBA" id="ARBA00022723"/>
    </source>
</evidence>